<dbReference type="Proteomes" id="UP000625283">
    <property type="component" value="Unassembled WGS sequence"/>
</dbReference>
<feature type="signal peptide" evidence="1">
    <location>
        <begin position="1"/>
        <end position="24"/>
    </location>
</feature>
<reference evidence="2 3" key="1">
    <citation type="submission" date="2021-01" db="EMBL/GenBank/DDBJ databases">
        <title>C459-1 draft genome sequence.</title>
        <authorList>
            <person name="Zhang X.-F."/>
        </authorList>
    </citation>
    <scope>NUCLEOTIDE SEQUENCE [LARGE SCALE GENOMIC DNA]</scope>
    <source>
        <strain evidence="3">C459-1</strain>
    </source>
</reference>
<dbReference type="RefSeq" id="WP_202104014.1">
    <property type="nucleotide sequence ID" value="NZ_JAERTY010000009.1"/>
</dbReference>
<accession>A0ABS1R6G9</accession>
<name>A0ABS1R6G9_9SPHI</name>
<dbReference type="PROSITE" id="PS51257">
    <property type="entry name" value="PROKAR_LIPOPROTEIN"/>
    <property type="match status" value="1"/>
</dbReference>
<proteinExistence type="predicted"/>
<keyword evidence="3" id="KW-1185">Reference proteome</keyword>
<feature type="chain" id="PRO_5046620561" description="Lipoprotein" evidence="1">
    <location>
        <begin position="25"/>
        <end position="143"/>
    </location>
</feature>
<dbReference type="EMBL" id="JAERTY010000009">
    <property type="protein sequence ID" value="MBL1410315.1"/>
    <property type="molecule type" value="Genomic_DNA"/>
</dbReference>
<keyword evidence="1" id="KW-0732">Signal</keyword>
<comment type="caution">
    <text evidence="2">The sequence shown here is derived from an EMBL/GenBank/DDBJ whole genome shotgun (WGS) entry which is preliminary data.</text>
</comment>
<protein>
    <recommendedName>
        <fullName evidence="4">Lipoprotein</fullName>
    </recommendedName>
</protein>
<evidence type="ECO:0000313" key="3">
    <source>
        <dbReference type="Proteomes" id="UP000625283"/>
    </source>
</evidence>
<evidence type="ECO:0000313" key="2">
    <source>
        <dbReference type="EMBL" id="MBL1410315.1"/>
    </source>
</evidence>
<evidence type="ECO:0000256" key="1">
    <source>
        <dbReference type="SAM" id="SignalP"/>
    </source>
</evidence>
<organism evidence="2 3">
    <name type="scientific">Sphingobacterium faecale</name>
    <dbReference type="NCBI Taxonomy" id="2803775"/>
    <lineage>
        <taxon>Bacteria</taxon>
        <taxon>Pseudomonadati</taxon>
        <taxon>Bacteroidota</taxon>
        <taxon>Sphingobacteriia</taxon>
        <taxon>Sphingobacteriales</taxon>
        <taxon>Sphingobacteriaceae</taxon>
        <taxon>Sphingobacterium</taxon>
    </lineage>
</organism>
<evidence type="ECO:0008006" key="4">
    <source>
        <dbReference type="Google" id="ProtNLM"/>
    </source>
</evidence>
<sequence>MKRLMKRNSLLAALFFVCAAVLLASCSKDEDKAPEGGSIDAAVGTYVGTIDMLNASGTKYYDAEIIVSKVDGKHLKVEAKAGQPYSNITAKTLQVSANGNISVQANADPNGILIYTVAEKNLKIVTKDTKADDIVYSFDGKKQ</sequence>
<gene>
    <name evidence="2" type="ORF">JKG61_16285</name>
</gene>